<feature type="region of interest" description="Disordered" evidence="2">
    <location>
        <begin position="478"/>
        <end position="539"/>
    </location>
</feature>
<gene>
    <name evidence="3" type="ORF">B0T19DRAFT_186107</name>
</gene>
<keyword evidence="1" id="KW-0175">Coiled coil</keyword>
<evidence type="ECO:0000256" key="2">
    <source>
        <dbReference type="SAM" id="MobiDB-lite"/>
    </source>
</evidence>
<feature type="compositionally biased region" description="Gly residues" evidence="2">
    <location>
        <begin position="18"/>
        <end position="28"/>
    </location>
</feature>
<comment type="caution">
    <text evidence="3">The sequence shown here is derived from an EMBL/GenBank/DDBJ whole genome shotgun (WGS) entry which is preliminary data.</text>
</comment>
<evidence type="ECO:0000313" key="3">
    <source>
        <dbReference type="EMBL" id="KAK3328268.1"/>
    </source>
</evidence>
<keyword evidence="4" id="KW-1185">Reference proteome</keyword>
<feature type="coiled-coil region" evidence="1">
    <location>
        <begin position="53"/>
        <end position="213"/>
    </location>
</feature>
<feature type="compositionally biased region" description="Polar residues" evidence="2">
    <location>
        <begin position="515"/>
        <end position="526"/>
    </location>
</feature>
<protein>
    <submittedName>
        <fullName evidence="3">Uncharacterized protein</fullName>
    </submittedName>
</protein>
<dbReference type="PANTHER" id="PTHR18937">
    <property type="entry name" value="STRUCTURAL MAINTENANCE OF CHROMOSOMES SMC FAMILY MEMBER"/>
    <property type="match status" value="1"/>
</dbReference>
<proteinExistence type="predicted"/>
<dbReference type="EMBL" id="JAUEPO010000003">
    <property type="protein sequence ID" value="KAK3328268.1"/>
    <property type="molecule type" value="Genomic_DNA"/>
</dbReference>
<dbReference type="AlphaFoldDB" id="A0AAE0INK7"/>
<feature type="region of interest" description="Disordered" evidence="2">
    <location>
        <begin position="1"/>
        <end position="29"/>
    </location>
</feature>
<name>A0AAE0INK7_9PEZI</name>
<reference evidence="3" key="1">
    <citation type="journal article" date="2023" name="Mol. Phylogenet. Evol.">
        <title>Genome-scale phylogeny and comparative genomics of the fungal order Sordariales.</title>
        <authorList>
            <person name="Hensen N."/>
            <person name="Bonometti L."/>
            <person name="Westerberg I."/>
            <person name="Brannstrom I.O."/>
            <person name="Guillou S."/>
            <person name="Cros-Aarteil S."/>
            <person name="Calhoun S."/>
            <person name="Haridas S."/>
            <person name="Kuo A."/>
            <person name="Mondo S."/>
            <person name="Pangilinan J."/>
            <person name="Riley R."/>
            <person name="LaButti K."/>
            <person name="Andreopoulos B."/>
            <person name="Lipzen A."/>
            <person name="Chen C."/>
            <person name="Yan M."/>
            <person name="Daum C."/>
            <person name="Ng V."/>
            <person name="Clum A."/>
            <person name="Steindorff A."/>
            <person name="Ohm R.A."/>
            <person name="Martin F."/>
            <person name="Silar P."/>
            <person name="Natvig D.O."/>
            <person name="Lalanne C."/>
            <person name="Gautier V."/>
            <person name="Ament-Velasquez S.L."/>
            <person name="Kruys A."/>
            <person name="Hutchinson M.I."/>
            <person name="Powell A.J."/>
            <person name="Barry K."/>
            <person name="Miller A.N."/>
            <person name="Grigoriev I.V."/>
            <person name="Debuchy R."/>
            <person name="Gladieux P."/>
            <person name="Hiltunen Thoren M."/>
            <person name="Johannesson H."/>
        </authorList>
    </citation>
    <scope>NUCLEOTIDE SEQUENCE</scope>
    <source>
        <strain evidence="3">SMH4131-1</strain>
    </source>
</reference>
<dbReference type="Proteomes" id="UP001286456">
    <property type="component" value="Unassembled WGS sequence"/>
</dbReference>
<dbReference type="SUPFAM" id="SSF90257">
    <property type="entry name" value="Myosin rod fragments"/>
    <property type="match status" value="1"/>
</dbReference>
<evidence type="ECO:0000256" key="1">
    <source>
        <dbReference type="SAM" id="Coils"/>
    </source>
</evidence>
<sequence length="539" mass="60226">MSEKAKRSAAAVTNGASGKAGAGAGGGQASKFSTLLFKFLSDLDEIRKDGYGVQEYDKLCQELQKKKQEANDQAQEMEAVRKQCDDKVKEMQDQIAGLKSDNDTLTRQYETRFKTWDEDMKRRSVESAELTHLKEELDKRKAAAESANHDKRQLRNELAKHNRQAEQYQKEVSELRDECEKRELQLKVKEQELKKTDKELKGCRETLTQLNNEIGIQAFDQTRVERKFEELAAKFHNLVRDYFDRDISDSRQLTIGSTAASSRIPQAVSNSPAARAMRRASAEAVIALQLSTHIFVDFYPVDREADMKLSGLVRALDWLNDEHPLEATIIRCQLARVCNDSPIADEIPKQATDVVCGQLGPWLAADDGTRVQKFAAELEDLFSAAMGLWQKLQCTRTRVTAVASLDERVWFIDDDSWPEYGSTPAEEEPNMGGPLAVLFPQIRAGKDTSESSSSGGSSSLLFHGFALFPEQAHVKAAKEECKSQRASRRTSTFQRRRTSDGGSQGEPQRPHRRLSSASRDGAQQRSLLGAQAASRFGAG</sequence>
<organism evidence="3 4">
    <name type="scientific">Cercophora scortea</name>
    <dbReference type="NCBI Taxonomy" id="314031"/>
    <lineage>
        <taxon>Eukaryota</taxon>
        <taxon>Fungi</taxon>
        <taxon>Dikarya</taxon>
        <taxon>Ascomycota</taxon>
        <taxon>Pezizomycotina</taxon>
        <taxon>Sordariomycetes</taxon>
        <taxon>Sordariomycetidae</taxon>
        <taxon>Sordariales</taxon>
        <taxon>Lasiosphaeriaceae</taxon>
        <taxon>Cercophora</taxon>
    </lineage>
</organism>
<accession>A0AAE0INK7</accession>
<evidence type="ECO:0000313" key="4">
    <source>
        <dbReference type="Proteomes" id="UP001286456"/>
    </source>
</evidence>
<reference evidence="3" key="2">
    <citation type="submission" date="2023-06" db="EMBL/GenBank/DDBJ databases">
        <authorList>
            <consortium name="Lawrence Berkeley National Laboratory"/>
            <person name="Haridas S."/>
            <person name="Hensen N."/>
            <person name="Bonometti L."/>
            <person name="Westerberg I."/>
            <person name="Brannstrom I.O."/>
            <person name="Guillou S."/>
            <person name="Cros-Aarteil S."/>
            <person name="Calhoun S."/>
            <person name="Kuo A."/>
            <person name="Mondo S."/>
            <person name="Pangilinan J."/>
            <person name="Riley R."/>
            <person name="Labutti K."/>
            <person name="Andreopoulos B."/>
            <person name="Lipzen A."/>
            <person name="Chen C."/>
            <person name="Yanf M."/>
            <person name="Daum C."/>
            <person name="Ng V."/>
            <person name="Clum A."/>
            <person name="Steindorff A."/>
            <person name="Ohm R."/>
            <person name="Martin F."/>
            <person name="Silar P."/>
            <person name="Natvig D."/>
            <person name="Lalanne C."/>
            <person name="Gautier V."/>
            <person name="Ament-Velasquez S.L."/>
            <person name="Kruys A."/>
            <person name="Hutchinson M.I."/>
            <person name="Powell A.J."/>
            <person name="Barry K."/>
            <person name="Miller A.N."/>
            <person name="Grigoriev I.V."/>
            <person name="Debuchy R."/>
            <person name="Gladieux P."/>
            <person name="Thoren M.H."/>
            <person name="Johannesson H."/>
        </authorList>
    </citation>
    <scope>NUCLEOTIDE SEQUENCE</scope>
    <source>
        <strain evidence="3">SMH4131-1</strain>
    </source>
</reference>